<keyword evidence="5 6" id="KW-0472">Membrane</keyword>
<keyword evidence="3 6" id="KW-0812">Transmembrane</keyword>
<evidence type="ECO:0000256" key="6">
    <source>
        <dbReference type="SAM" id="Phobius"/>
    </source>
</evidence>
<dbReference type="PANTHER" id="PTHR43791:SF54">
    <property type="entry name" value="MAJOR FACILITATOR SUPERFAMILY (MFS) PROFILE DOMAIN-CONTAINING PROTEIN-RELATED"/>
    <property type="match status" value="1"/>
</dbReference>
<evidence type="ECO:0000256" key="3">
    <source>
        <dbReference type="ARBA" id="ARBA00022692"/>
    </source>
</evidence>
<feature type="transmembrane region" description="Helical" evidence="6">
    <location>
        <begin position="103"/>
        <end position="120"/>
    </location>
</feature>
<proteinExistence type="predicted"/>
<comment type="caution">
    <text evidence="7">The sequence shown here is derived from an EMBL/GenBank/DDBJ whole genome shotgun (WGS) entry which is preliminary data.</text>
</comment>
<evidence type="ECO:0000313" key="7">
    <source>
        <dbReference type="EMBL" id="KAK5164615.1"/>
    </source>
</evidence>
<gene>
    <name evidence="7" type="ORF">LTR77_009821</name>
</gene>
<keyword evidence="8" id="KW-1185">Reference proteome</keyword>
<keyword evidence="4 6" id="KW-1133">Transmembrane helix</keyword>
<dbReference type="PANTHER" id="PTHR43791">
    <property type="entry name" value="PERMEASE-RELATED"/>
    <property type="match status" value="1"/>
</dbReference>
<organism evidence="7 8">
    <name type="scientific">Saxophila tyrrhenica</name>
    <dbReference type="NCBI Taxonomy" id="1690608"/>
    <lineage>
        <taxon>Eukaryota</taxon>
        <taxon>Fungi</taxon>
        <taxon>Dikarya</taxon>
        <taxon>Ascomycota</taxon>
        <taxon>Pezizomycotina</taxon>
        <taxon>Dothideomycetes</taxon>
        <taxon>Dothideomycetidae</taxon>
        <taxon>Mycosphaerellales</taxon>
        <taxon>Extremaceae</taxon>
        <taxon>Saxophila</taxon>
    </lineage>
</organism>
<name>A0AAV9P038_9PEZI</name>
<dbReference type="GO" id="GO:0016020">
    <property type="term" value="C:membrane"/>
    <property type="evidence" value="ECO:0007669"/>
    <property type="project" value="UniProtKB-SubCell"/>
</dbReference>
<comment type="subcellular location">
    <subcellularLocation>
        <location evidence="1">Membrane</location>
        <topology evidence="1">Multi-pass membrane protein</topology>
    </subcellularLocation>
</comment>
<dbReference type="GO" id="GO:0022857">
    <property type="term" value="F:transmembrane transporter activity"/>
    <property type="evidence" value="ECO:0007669"/>
    <property type="project" value="TreeGrafter"/>
</dbReference>
<sequence length="158" mass="17598">MYFADEVTWRMPFTTGAQSLLIVAYSILFPRAADIADNVALYYVARFVACRNAWTINNFAGAEKRAMGIAFMIAVGNCGGLPGSFIFLDREAPKYPTGFDSSLSFAAAGMVAAILLEFSYRSHNTRYAQVTEEEAKEKYGEAQLEKMGDKSPLFRYCY</sequence>
<evidence type="ECO:0000313" key="8">
    <source>
        <dbReference type="Proteomes" id="UP001337655"/>
    </source>
</evidence>
<evidence type="ECO:0000256" key="5">
    <source>
        <dbReference type="ARBA" id="ARBA00023136"/>
    </source>
</evidence>
<dbReference type="RefSeq" id="XP_064654863.1">
    <property type="nucleotide sequence ID" value="XM_064807047.1"/>
</dbReference>
<keyword evidence="2" id="KW-0813">Transport</keyword>
<accession>A0AAV9P038</accession>
<evidence type="ECO:0000256" key="4">
    <source>
        <dbReference type="ARBA" id="ARBA00022989"/>
    </source>
</evidence>
<reference evidence="7 8" key="1">
    <citation type="submission" date="2023-08" db="EMBL/GenBank/DDBJ databases">
        <title>Black Yeasts Isolated from many extreme environments.</title>
        <authorList>
            <person name="Coleine C."/>
            <person name="Stajich J.E."/>
            <person name="Selbmann L."/>
        </authorList>
    </citation>
    <scope>NUCLEOTIDE SEQUENCE [LARGE SCALE GENOMIC DNA]</scope>
    <source>
        <strain evidence="7 8">CCFEE 5935</strain>
    </source>
</reference>
<dbReference type="GeneID" id="89931151"/>
<evidence type="ECO:0000256" key="1">
    <source>
        <dbReference type="ARBA" id="ARBA00004141"/>
    </source>
</evidence>
<feature type="transmembrane region" description="Helical" evidence="6">
    <location>
        <begin position="66"/>
        <end position="88"/>
    </location>
</feature>
<protein>
    <submittedName>
        <fullName evidence="7">Uncharacterized protein</fullName>
    </submittedName>
</protein>
<dbReference type="EMBL" id="JAVRRT010000019">
    <property type="protein sequence ID" value="KAK5164615.1"/>
    <property type="molecule type" value="Genomic_DNA"/>
</dbReference>
<dbReference type="Proteomes" id="UP001337655">
    <property type="component" value="Unassembled WGS sequence"/>
</dbReference>
<dbReference type="AlphaFoldDB" id="A0AAV9P038"/>
<evidence type="ECO:0000256" key="2">
    <source>
        <dbReference type="ARBA" id="ARBA00022448"/>
    </source>
</evidence>